<keyword evidence="3" id="KW-1185">Reference proteome</keyword>
<evidence type="ECO:0000313" key="2">
    <source>
        <dbReference type="EMBL" id="GIH83571.1"/>
    </source>
</evidence>
<proteinExistence type="predicted"/>
<dbReference type="Proteomes" id="UP000655044">
    <property type="component" value="Unassembled WGS sequence"/>
</dbReference>
<name>A0A8J3S0B4_PLARO</name>
<feature type="region of interest" description="Disordered" evidence="1">
    <location>
        <begin position="36"/>
        <end position="63"/>
    </location>
</feature>
<accession>A0A8J3S0B4</accession>
<comment type="caution">
    <text evidence="2">The sequence shown here is derived from an EMBL/GenBank/DDBJ whole genome shotgun (WGS) entry which is preliminary data.</text>
</comment>
<dbReference type="AlphaFoldDB" id="A0A8J3S0B4"/>
<gene>
    <name evidence="2" type="ORF">Pro02_19790</name>
</gene>
<sequence length="63" mass="6208">MLPIVRRMSAALCVRGGRSGAEGLAEGFPAGAVRAGAASRAPGAEQPPASSTATATGTTHVFR</sequence>
<organism evidence="2 3">
    <name type="scientific">Planobispora rosea</name>
    <dbReference type="NCBI Taxonomy" id="35762"/>
    <lineage>
        <taxon>Bacteria</taxon>
        <taxon>Bacillati</taxon>
        <taxon>Actinomycetota</taxon>
        <taxon>Actinomycetes</taxon>
        <taxon>Streptosporangiales</taxon>
        <taxon>Streptosporangiaceae</taxon>
        <taxon>Planobispora</taxon>
    </lineage>
</organism>
<evidence type="ECO:0000256" key="1">
    <source>
        <dbReference type="SAM" id="MobiDB-lite"/>
    </source>
</evidence>
<protein>
    <submittedName>
        <fullName evidence="2">Uncharacterized protein</fullName>
    </submittedName>
</protein>
<evidence type="ECO:0000313" key="3">
    <source>
        <dbReference type="Proteomes" id="UP000655044"/>
    </source>
</evidence>
<reference evidence="2" key="1">
    <citation type="submission" date="2021-01" db="EMBL/GenBank/DDBJ databases">
        <title>Whole genome shotgun sequence of Planobispora rosea NBRC 15558.</title>
        <authorList>
            <person name="Komaki H."/>
            <person name="Tamura T."/>
        </authorList>
    </citation>
    <scope>NUCLEOTIDE SEQUENCE</scope>
    <source>
        <strain evidence="2">NBRC 15558</strain>
    </source>
</reference>
<dbReference type="EMBL" id="BOOI01000015">
    <property type="protein sequence ID" value="GIH83571.1"/>
    <property type="molecule type" value="Genomic_DNA"/>
</dbReference>